<dbReference type="EMBL" id="JARVWT010000016">
    <property type="protein sequence ID" value="MDH2334271.1"/>
    <property type="molecule type" value="Genomic_DNA"/>
</dbReference>
<dbReference type="RefSeq" id="WP_279836160.1">
    <property type="nucleotide sequence ID" value="NZ_JARVWT010000016.1"/>
</dbReference>
<dbReference type="InterPro" id="IPR003615">
    <property type="entry name" value="HNH_nuc"/>
</dbReference>
<name>A0AAP4A2X9_PAEPO</name>
<dbReference type="Proteomes" id="UP001229409">
    <property type="component" value="Unassembled WGS sequence"/>
</dbReference>
<dbReference type="GO" id="GO:0004519">
    <property type="term" value="F:endonuclease activity"/>
    <property type="evidence" value="ECO:0007669"/>
    <property type="project" value="UniProtKB-KW"/>
</dbReference>
<dbReference type="Gene3D" id="1.10.30.50">
    <property type="match status" value="1"/>
</dbReference>
<comment type="caution">
    <text evidence="6">The sequence shown here is derived from an EMBL/GenBank/DDBJ whole genome shotgun (WGS) entry which is preliminary data.</text>
</comment>
<organism evidence="6 7">
    <name type="scientific">Paenibacillus polymyxa</name>
    <name type="common">Bacillus polymyxa</name>
    <dbReference type="NCBI Taxonomy" id="1406"/>
    <lineage>
        <taxon>Bacteria</taxon>
        <taxon>Bacillati</taxon>
        <taxon>Bacillota</taxon>
        <taxon>Bacilli</taxon>
        <taxon>Bacillales</taxon>
        <taxon>Paenibacillaceae</taxon>
        <taxon>Paenibacillus</taxon>
    </lineage>
</organism>
<gene>
    <name evidence="6" type="ORF">QDS18_25695</name>
</gene>
<dbReference type="GO" id="GO:0003676">
    <property type="term" value="F:nucleic acid binding"/>
    <property type="evidence" value="ECO:0007669"/>
    <property type="project" value="InterPro"/>
</dbReference>
<reference evidence="6" key="1">
    <citation type="submission" date="2023-04" db="EMBL/GenBank/DDBJ databases">
        <title>Uncovering the Secrets of Slow-Growing Bacteria in Tropical Savanna Soil through Cultivation and Genomic Analysis.</title>
        <authorList>
            <person name="Goncalves O.S."/>
            <person name="Santana M.F."/>
        </authorList>
    </citation>
    <scope>NUCLEOTIDE SEQUENCE</scope>
    <source>
        <strain evidence="6">ANTI</strain>
    </source>
</reference>
<evidence type="ECO:0000256" key="1">
    <source>
        <dbReference type="ARBA" id="ARBA00022722"/>
    </source>
</evidence>
<keyword evidence="1" id="KW-0540">Nuclease</keyword>
<evidence type="ECO:0000313" key="6">
    <source>
        <dbReference type="EMBL" id="MDH2334271.1"/>
    </source>
</evidence>
<sequence>MALKRFCGKQGCKELVTGNERYCEAHQDQIRSYDQQRGTAAERGYDSKWRKAREGYLRKHHICTYCFQRGYLAAATVVDHITPHRGDKQLFWDRDNWQPLCKQCHDTKTAKEDGGFGNE</sequence>
<dbReference type="AlphaFoldDB" id="A0AAP4A2X9"/>
<dbReference type="SMART" id="SM00507">
    <property type="entry name" value="HNHc"/>
    <property type="match status" value="1"/>
</dbReference>
<dbReference type="PANTHER" id="PTHR41286">
    <property type="entry name" value="HNH NUCLEASE YAJD-RELATED"/>
    <property type="match status" value="1"/>
</dbReference>
<accession>A0AAP4A2X9</accession>
<dbReference type="Pfam" id="PF01844">
    <property type="entry name" value="HNH"/>
    <property type="match status" value="1"/>
</dbReference>
<keyword evidence="6" id="KW-0255">Endonuclease</keyword>
<evidence type="ECO:0000256" key="2">
    <source>
        <dbReference type="ARBA" id="ARBA00022801"/>
    </source>
</evidence>
<feature type="domain" description="HNH nuclease" evidence="5">
    <location>
        <begin position="51"/>
        <end position="106"/>
    </location>
</feature>
<proteinExistence type="inferred from homology"/>
<dbReference type="GO" id="GO:0008270">
    <property type="term" value="F:zinc ion binding"/>
    <property type="evidence" value="ECO:0007669"/>
    <property type="project" value="InterPro"/>
</dbReference>
<evidence type="ECO:0000256" key="4">
    <source>
        <dbReference type="ARBA" id="ARBA00040194"/>
    </source>
</evidence>
<dbReference type="GO" id="GO:0005829">
    <property type="term" value="C:cytosol"/>
    <property type="evidence" value="ECO:0007669"/>
    <property type="project" value="TreeGrafter"/>
</dbReference>
<dbReference type="PANTHER" id="PTHR41286:SF1">
    <property type="entry name" value="HNH NUCLEASE YAJD-RELATED"/>
    <property type="match status" value="1"/>
</dbReference>
<keyword evidence="2" id="KW-0378">Hydrolase</keyword>
<protein>
    <recommendedName>
        <fullName evidence="4">Putative HNH nuclease YajD</fullName>
    </recommendedName>
</protein>
<evidence type="ECO:0000256" key="3">
    <source>
        <dbReference type="ARBA" id="ARBA00038412"/>
    </source>
</evidence>
<evidence type="ECO:0000313" key="7">
    <source>
        <dbReference type="Proteomes" id="UP001229409"/>
    </source>
</evidence>
<dbReference type="InterPro" id="IPR002711">
    <property type="entry name" value="HNH"/>
</dbReference>
<dbReference type="CDD" id="cd00085">
    <property type="entry name" value="HNHc"/>
    <property type="match status" value="1"/>
</dbReference>
<evidence type="ECO:0000259" key="5">
    <source>
        <dbReference type="SMART" id="SM00507"/>
    </source>
</evidence>
<comment type="similarity">
    <text evidence="3">Belongs to the HNH nuclease family.</text>
</comment>
<dbReference type="GO" id="GO:0016787">
    <property type="term" value="F:hydrolase activity"/>
    <property type="evidence" value="ECO:0007669"/>
    <property type="project" value="UniProtKB-KW"/>
</dbReference>